<comment type="caution">
    <text evidence="4">The sequence shown here is derived from an EMBL/GenBank/DDBJ whole genome shotgun (WGS) entry which is preliminary data.</text>
</comment>
<name>A0A4U8UUW5_STECR</name>
<dbReference type="CDD" id="cd00037">
    <property type="entry name" value="CLECT"/>
    <property type="match status" value="1"/>
</dbReference>
<dbReference type="InterPro" id="IPR001304">
    <property type="entry name" value="C-type_lectin-like"/>
</dbReference>
<sequence>MFLRLSPLLLLVSVTSAIQVLPHPTAKAEKDGPFVYQYFFPRFTWSQAESYCRSLRGSLVSIHNDKEQRQAERQLSATGAVTGWIGARFDSTGLLVWSDRSRWNYNKWRPGNPVPSNRISCIYMTTDRNAAGWGNTNCQTRLPFVCQIPRK</sequence>
<dbReference type="InterPro" id="IPR018378">
    <property type="entry name" value="C-type_lectin_CS"/>
</dbReference>
<evidence type="ECO:0000259" key="3">
    <source>
        <dbReference type="PROSITE" id="PS50041"/>
    </source>
</evidence>
<dbReference type="AlphaFoldDB" id="A0A4U8UUW5"/>
<dbReference type="Pfam" id="PF00059">
    <property type="entry name" value="Lectin_C"/>
    <property type="match status" value="1"/>
</dbReference>
<dbReference type="Proteomes" id="UP000298663">
    <property type="component" value="Unassembled WGS sequence"/>
</dbReference>
<dbReference type="PANTHER" id="PTHR22991">
    <property type="entry name" value="PROTEIN CBG13490"/>
    <property type="match status" value="1"/>
</dbReference>
<keyword evidence="1" id="KW-1015">Disulfide bond</keyword>
<dbReference type="SMART" id="SM00034">
    <property type="entry name" value="CLECT"/>
    <property type="match status" value="1"/>
</dbReference>
<keyword evidence="5" id="KW-1185">Reference proteome</keyword>
<dbReference type="SUPFAM" id="SSF56436">
    <property type="entry name" value="C-type lectin-like"/>
    <property type="match status" value="1"/>
</dbReference>
<dbReference type="STRING" id="34508.A0A4U8UUW5"/>
<dbReference type="Gene3D" id="3.10.100.10">
    <property type="entry name" value="Mannose-Binding Protein A, subunit A"/>
    <property type="match status" value="1"/>
</dbReference>
<dbReference type="InterPro" id="IPR050976">
    <property type="entry name" value="Snaclec"/>
</dbReference>
<feature type="chain" id="PRO_5021026627" description="C-type lectin domain-containing protein" evidence="2">
    <location>
        <begin position="18"/>
        <end position="151"/>
    </location>
</feature>
<feature type="signal peptide" evidence="2">
    <location>
        <begin position="1"/>
        <end position="17"/>
    </location>
</feature>
<keyword evidence="2" id="KW-0732">Signal</keyword>
<dbReference type="OrthoDB" id="5877732at2759"/>
<organism evidence="4 5">
    <name type="scientific">Steinernema carpocapsae</name>
    <name type="common">Entomopathogenic nematode</name>
    <dbReference type="NCBI Taxonomy" id="34508"/>
    <lineage>
        <taxon>Eukaryota</taxon>
        <taxon>Metazoa</taxon>
        <taxon>Ecdysozoa</taxon>
        <taxon>Nematoda</taxon>
        <taxon>Chromadorea</taxon>
        <taxon>Rhabditida</taxon>
        <taxon>Tylenchina</taxon>
        <taxon>Panagrolaimomorpha</taxon>
        <taxon>Strongyloidoidea</taxon>
        <taxon>Steinernematidae</taxon>
        <taxon>Steinernema</taxon>
    </lineage>
</organism>
<evidence type="ECO:0000256" key="1">
    <source>
        <dbReference type="ARBA" id="ARBA00023157"/>
    </source>
</evidence>
<dbReference type="EMBL" id="AZBU02000001">
    <property type="protein sequence ID" value="TMS37190.1"/>
    <property type="molecule type" value="Genomic_DNA"/>
</dbReference>
<reference evidence="4 5" key="1">
    <citation type="journal article" date="2015" name="Genome Biol.">
        <title>Comparative genomics of Steinernema reveals deeply conserved gene regulatory networks.</title>
        <authorList>
            <person name="Dillman A.R."/>
            <person name="Macchietto M."/>
            <person name="Porter C.F."/>
            <person name="Rogers A."/>
            <person name="Williams B."/>
            <person name="Antoshechkin I."/>
            <person name="Lee M.M."/>
            <person name="Goodwin Z."/>
            <person name="Lu X."/>
            <person name="Lewis E.E."/>
            <person name="Goodrich-Blair H."/>
            <person name="Stock S.P."/>
            <person name="Adams B.J."/>
            <person name="Sternberg P.W."/>
            <person name="Mortazavi A."/>
        </authorList>
    </citation>
    <scope>NUCLEOTIDE SEQUENCE [LARGE SCALE GENOMIC DNA]</scope>
    <source>
        <strain evidence="4 5">ALL</strain>
    </source>
</reference>
<feature type="domain" description="C-type lectin" evidence="3">
    <location>
        <begin position="36"/>
        <end position="147"/>
    </location>
</feature>
<dbReference type="InterPro" id="IPR016187">
    <property type="entry name" value="CTDL_fold"/>
</dbReference>
<evidence type="ECO:0000313" key="5">
    <source>
        <dbReference type="Proteomes" id="UP000298663"/>
    </source>
</evidence>
<evidence type="ECO:0000256" key="2">
    <source>
        <dbReference type="SAM" id="SignalP"/>
    </source>
</evidence>
<dbReference type="PROSITE" id="PS00615">
    <property type="entry name" value="C_TYPE_LECTIN_1"/>
    <property type="match status" value="1"/>
</dbReference>
<protein>
    <recommendedName>
        <fullName evidence="3">C-type lectin domain-containing protein</fullName>
    </recommendedName>
</protein>
<accession>A0A4U8UUW5</accession>
<proteinExistence type="predicted"/>
<evidence type="ECO:0000313" key="4">
    <source>
        <dbReference type="EMBL" id="TMS37190.1"/>
    </source>
</evidence>
<gene>
    <name evidence="4" type="ORF">L596_004169</name>
</gene>
<dbReference type="PROSITE" id="PS50041">
    <property type="entry name" value="C_TYPE_LECTIN_2"/>
    <property type="match status" value="1"/>
</dbReference>
<dbReference type="PANTHER" id="PTHR22991:SF40">
    <property type="entry name" value="PROTEIN CBG13490"/>
    <property type="match status" value="1"/>
</dbReference>
<reference evidence="4 5" key="2">
    <citation type="journal article" date="2019" name="G3 (Bethesda)">
        <title>Hybrid Assembly of the Genome of the Entomopathogenic Nematode Steinernema carpocapsae Identifies the X-Chromosome.</title>
        <authorList>
            <person name="Serra L."/>
            <person name="Macchietto M."/>
            <person name="Macias-Munoz A."/>
            <person name="McGill C.J."/>
            <person name="Rodriguez I.M."/>
            <person name="Rodriguez B."/>
            <person name="Murad R."/>
            <person name="Mortazavi A."/>
        </authorList>
    </citation>
    <scope>NUCLEOTIDE SEQUENCE [LARGE SCALE GENOMIC DNA]</scope>
    <source>
        <strain evidence="4 5">ALL</strain>
    </source>
</reference>
<dbReference type="InterPro" id="IPR016186">
    <property type="entry name" value="C-type_lectin-like/link_sf"/>
</dbReference>